<name>A0A7U2F1U8_PHANO</name>
<keyword evidence="2" id="KW-1133">Transmembrane helix</keyword>
<evidence type="ECO:0000256" key="2">
    <source>
        <dbReference type="SAM" id="Phobius"/>
    </source>
</evidence>
<organism evidence="3 4">
    <name type="scientific">Phaeosphaeria nodorum (strain SN15 / ATCC MYA-4574 / FGSC 10173)</name>
    <name type="common">Glume blotch fungus</name>
    <name type="synonym">Parastagonospora nodorum</name>
    <dbReference type="NCBI Taxonomy" id="321614"/>
    <lineage>
        <taxon>Eukaryota</taxon>
        <taxon>Fungi</taxon>
        <taxon>Dikarya</taxon>
        <taxon>Ascomycota</taxon>
        <taxon>Pezizomycotina</taxon>
        <taxon>Dothideomycetes</taxon>
        <taxon>Pleosporomycetidae</taxon>
        <taxon>Pleosporales</taxon>
        <taxon>Pleosporineae</taxon>
        <taxon>Phaeosphaeriaceae</taxon>
        <taxon>Parastagonospora</taxon>
    </lineage>
</organism>
<feature type="transmembrane region" description="Helical" evidence="2">
    <location>
        <begin position="45"/>
        <end position="69"/>
    </location>
</feature>
<keyword evidence="2" id="KW-0812">Transmembrane</keyword>
<evidence type="ECO:0000256" key="1">
    <source>
        <dbReference type="SAM" id="MobiDB-lite"/>
    </source>
</evidence>
<dbReference type="EMBL" id="CP069027">
    <property type="protein sequence ID" value="QRC94999.1"/>
    <property type="molecule type" value="Genomic_DNA"/>
</dbReference>
<evidence type="ECO:0000313" key="3">
    <source>
        <dbReference type="EMBL" id="QRC94999.1"/>
    </source>
</evidence>
<sequence length="171" mass="19048">MKTTNREPDARILSAAHHAAGPRRAESRIRVADTISESRSFLRPSVVSCCLVVLLSLSAPAICICICICQPHLFSSQQLLDMDPAGCRIHPAHPITRRLTLSHRDYVIASSPNRLMQCLQRKHEMVGPPPNTSPRLFGSTAQMNQLVYCTPLLLLHHHDSQPRGPSRNQCF</sequence>
<reference evidence="4" key="1">
    <citation type="journal article" date="2021" name="BMC Genomics">
        <title>Chromosome-level genome assembly and manually-curated proteome of model necrotroph Parastagonospora nodorum Sn15 reveals a genome-wide trove of candidate effector homologs, and redundancy of virulence-related functions within an accessory chromosome.</title>
        <authorList>
            <person name="Bertazzoni S."/>
            <person name="Jones D.A.B."/>
            <person name="Phan H.T."/>
            <person name="Tan K.-C."/>
            <person name="Hane J.K."/>
        </authorList>
    </citation>
    <scope>NUCLEOTIDE SEQUENCE [LARGE SCALE GENOMIC DNA]</scope>
    <source>
        <strain evidence="4">SN15 / ATCC MYA-4574 / FGSC 10173)</strain>
    </source>
</reference>
<keyword evidence="2" id="KW-0472">Membrane</keyword>
<accession>A0A7U2F1U8</accession>
<feature type="compositionally biased region" description="Basic and acidic residues" evidence="1">
    <location>
        <begin position="1"/>
        <end position="10"/>
    </location>
</feature>
<protein>
    <submittedName>
        <fullName evidence="3">Uncharacterized protein</fullName>
    </submittedName>
</protein>
<proteinExistence type="predicted"/>
<evidence type="ECO:0000313" key="4">
    <source>
        <dbReference type="Proteomes" id="UP000663193"/>
    </source>
</evidence>
<keyword evidence="4" id="KW-1185">Reference proteome</keyword>
<dbReference type="VEuPathDB" id="FungiDB:JI435_406690"/>
<dbReference type="AlphaFoldDB" id="A0A7U2F1U8"/>
<gene>
    <name evidence="3" type="ORF">JI435_406690</name>
</gene>
<feature type="region of interest" description="Disordered" evidence="1">
    <location>
        <begin position="1"/>
        <end position="21"/>
    </location>
</feature>
<dbReference type="Proteomes" id="UP000663193">
    <property type="component" value="Chromosome 5"/>
</dbReference>